<reference evidence="1" key="1">
    <citation type="journal article" date="2021" name="Proc. Natl. Acad. Sci. U.S.A.">
        <title>A Catalog of Tens of Thousands of Viruses from Human Metagenomes Reveals Hidden Associations with Chronic Diseases.</title>
        <authorList>
            <person name="Tisza M.J."/>
            <person name="Buck C.B."/>
        </authorList>
    </citation>
    <scope>NUCLEOTIDE SEQUENCE</scope>
    <source>
        <strain evidence="1">CtBS918</strain>
    </source>
</reference>
<protein>
    <submittedName>
        <fullName evidence="1">Uncharacterized protein</fullName>
    </submittedName>
</protein>
<dbReference type="EMBL" id="BK059130">
    <property type="protein sequence ID" value="DAE32904.1"/>
    <property type="molecule type" value="Genomic_DNA"/>
</dbReference>
<sequence length="155" mass="18014">MKWKEILRKDEVALLQSENDTQYAVVNGYNPDTPENQQWANGNYFSYGLFGKNVELKTLYLANALDFFRQKVEENFIPRCRLEELATQFKDGLIEDDRESAMEFFNEVCEMDESEKEFFGIDEDSSLANTKFENPMYNKGYDDGFADGANSIDED</sequence>
<name>A0A8S5RNH7_9VIRU</name>
<organism evidence="1">
    <name type="scientific">virus sp. ctBS918</name>
    <dbReference type="NCBI Taxonomy" id="2825807"/>
    <lineage>
        <taxon>Viruses</taxon>
    </lineage>
</organism>
<accession>A0A8S5RNH7</accession>
<proteinExistence type="predicted"/>
<evidence type="ECO:0000313" key="1">
    <source>
        <dbReference type="EMBL" id="DAE32904.1"/>
    </source>
</evidence>